<comment type="catalytic activity">
    <reaction evidence="5">
        <text>13,14-dihydro-15-oxo-prostaglandin F1alpha + NADP(+) = 15-oxoprostaglandin F1alpha + NADPH + H(+)</text>
        <dbReference type="Rhea" id="RHEA:50592"/>
        <dbReference type="ChEBI" id="CHEBI:15378"/>
        <dbReference type="ChEBI" id="CHEBI:57783"/>
        <dbReference type="ChEBI" id="CHEBI:58349"/>
        <dbReference type="ChEBI" id="CHEBI:79072"/>
        <dbReference type="ChEBI" id="CHEBI:133411"/>
    </reaction>
    <physiologicalReaction direction="right-to-left" evidence="5">
        <dbReference type="Rhea" id="RHEA:50594"/>
    </physiologicalReaction>
</comment>
<keyword evidence="3" id="KW-0560">Oxidoreductase</keyword>
<evidence type="ECO:0000256" key="1">
    <source>
        <dbReference type="ARBA" id="ARBA00010460"/>
    </source>
</evidence>
<evidence type="ECO:0000256" key="2">
    <source>
        <dbReference type="ARBA" id="ARBA00011981"/>
    </source>
</evidence>
<organism evidence="9 10">
    <name type="scientific">Stichopus japonicus</name>
    <name type="common">Sea cucumber</name>
    <dbReference type="NCBI Taxonomy" id="307972"/>
    <lineage>
        <taxon>Eukaryota</taxon>
        <taxon>Metazoa</taxon>
        <taxon>Echinodermata</taxon>
        <taxon>Eleutherozoa</taxon>
        <taxon>Echinozoa</taxon>
        <taxon>Holothuroidea</taxon>
        <taxon>Aspidochirotacea</taxon>
        <taxon>Aspidochirotida</taxon>
        <taxon>Stichopodidae</taxon>
        <taxon>Apostichopus</taxon>
    </lineage>
</organism>
<dbReference type="OrthoDB" id="809632at2759"/>
<evidence type="ECO:0000256" key="7">
    <source>
        <dbReference type="ARBA" id="ARBA00049070"/>
    </source>
</evidence>
<dbReference type="GO" id="GO:0006693">
    <property type="term" value="P:prostaglandin metabolic process"/>
    <property type="evidence" value="ECO:0007669"/>
    <property type="project" value="TreeGrafter"/>
</dbReference>
<evidence type="ECO:0000256" key="5">
    <source>
        <dbReference type="ARBA" id="ARBA00047878"/>
    </source>
</evidence>
<evidence type="ECO:0000259" key="8">
    <source>
        <dbReference type="Pfam" id="PF16884"/>
    </source>
</evidence>
<name>A0A2G8KG99_STIJA</name>
<evidence type="ECO:0000256" key="4">
    <source>
        <dbReference type="ARBA" id="ARBA00033119"/>
    </source>
</evidence>
<sequence length="155" mass="17349">MAKGRKWVLLKHFDGFPQRTDLEIQEFDIPEVKDGEVLITTAVLTVDPYMRGWTMSAKIGDTMFGEIVGKVTASKDPAIKVGDYAQAYVGWVTHAVVNGKQTQRIPELPEGVPLTLTVGTLGMPGGFRVMEDPTERYLYRFDFIDKIVRGESLQL</sequence>
<gene>
    <name evidence="9" type="ORF">BSL78_16128</name>
</gene>
<comment type="catalytic activity">
    <reaction evidence="6">
        <text>13,14-dihydro-15-oxo-PGF2alpha + NADP(+) = 15-oxoprostaglandin F2alpha + NADPH + H(+)</text>
        <dbReference type="Rhea" id="RHEA:50588"/>
        <dbReference type="ChEBI" id="CHEBI:15378"/>
        <dbReference type="ChEBI" id="CHEBI:57783"/>
        <dbReference type="ChEBI" id="CHEBI:58349"/>
        <dbReference type="ChEBI" id="CHEBI:133374"/>
        <dbReference type="ChEBI" id="CHEBI:133409"/>
    </reaction>
    <physiologicalReaction direction="right-to-left" evidence="6">
        <dbReference type="Rhea" id="RHEA:50590"/>
    </physiologicalReaction>
</comment>
<evidence type="ECO:0000313" key="9">
    <source>
        <dbReference type="EMBL" id="PIK46990.1"/>
    </source>
</evidence>
<dbReference type="InterPro" id="IPR011032">
    <property type="entry name" value="GroES-like_sf"/>
</dbReference>
<evidence type="ECO:0000256" key="3">
    <source>
        <dbReference type="ARBA" id="ARBA00023002"/>
    </source>
</evidence>
<keyword evidence="10" id="KW-1185">Reference proteome</keyword>
<protein>
    <recommendedName>
        <fullName evidence="4">15-oxoprostaglandin 13-reductase</fullName>
        <ecNumber evidence="2">1.3.1.48</ecNumber>
    </recommendedName>
    <alternativeName>
        <fullName evidence="4">15-oxoprostaglandin 13-reductase</fullName>
    </alternativeName>
</protein>
<dbReference type="STRING" id="307972.A0A2G8KG99"/>
<proteinExistence type="inferred from homology"/>
<accession>A0A2G8KG99</accession>
<dbReference type="AlphaFoldDB" id="A0A2G8KG99"/>
<comment type="catalytic activity">
    <reaction evidence="7">
        <text>13,14-dihydro-15-oxo-prostaglandin E1 + NADP(+) = 15-oxoprostaglandin E1 + NADPH + H(+)</text>
        <dbReference type="Rhea" id="RHEA:50584"/>
        <dbReference type="ChEBI" id="CHEBI:15378"/>
        <dbReference type="ChEBI" id="CHEBI:57401"/>
        <dbReference type="ChEBI" id="CHEBI:57783"/>
        <dbReference type="ChEBI" id="CHEBI:58349"/>
        <dbReference type="ChEBI" id="CHEBI:133408"/>
    </reaction>
    <physiologicalReaction direction="right-to-left" evidence="7">
        <dbReference type="Rhea" id="RHEA:50586"/>
    </physiologicalReaction>
</comment>
<dbReference type="SUPFAM" id="SSF50129">
    <property type="entry name" value="GroES-like"/>
    <property type="match status" value="1"/>
</dbReference>
<dbReference type="Pfam" id="PF16884">
    <property type="entry name" value="ADH_N_2"/>
    <property type="match status" value="1"/>
</dbReference>
<dbReference type="InterPro" id="IPR041694">
    <property type="entry name" value="ADH_N_2"/>
</dbReference>
<evidence type="ECO:0000256" key="6">
    <source>
        <dbReference type="ARBA" id="ARBA00048290"/>
    </source>
</evidence>
<dbReference type="InterPro" id="IPR045010">
    <property type="entry name" value="MDR_fam"/>
</dbReference>
<comment type="caution">
    <text evidence="9">The sequence shown here is derived from an EMBL/GenBank/DDBJ whole genome shotgun (WGS) entry which is preliminary data.</text>
</comment>
<dbReference type="EC" id="1.3.1.48" evidence="2"/>
<evidence type="ECO:0000313" key="10">
    <source>
        <dbReference type="Proteomes" id="UP000230750"/>
    </source>
</evidence>
<dbReference type="PANTHER" id="PTHR43205:SF7">
    <property type="entry name" value="PROSTAGLANDIN REDUCTASE 1"/>
    <property type="match status" value="1"/>
</dbReference>
<comment type="similarity">
    <text evidence="1">Belongs to the NADP-dependent oxidoreductase L4BD family.</text>
</comment>
<reference evidence="9 10" key="1">
    <citation type="journal article" date="2017" name="PLoS Biol.">
        <title>The sea cucumber genome provides insights into morphological evolution and visceral regeneration.</title>
        <authorList>
            <person name="Zhang X."/>
            <person name="Sun L."/>
            <person name="Yuan J."/>
            <person name="Sun Y."/>
            <person name="Gao Y."/>
            <person name="Zhang L."/>
            <person name="Li S."/>
            <person name="Dai H."/>
            <person name="Hamel J.F."/>
            <person name="Liu C."/>
            <person name="Yu Y."/>
            <person name="Liu S."/>
            <person name="Lin W."/>
            <person name="Guo K."/>
            <person name="Jin S."/>
            <person name="Xu P."/>
            <person name="Storey K.B."/>
            <person name="Huan P."/>
            <person name="Zhang T."/>
            <person name="Zhou Y."/>
            <person name="Zhang J."/>
            <person name="Lin C."/>
            <person name="Li X."/>
            <person name="Xing L."/>
            <person name="Huo D."/>
            <person name="Sun M."/>
            <person name="Wang L."/>
            <person name="Mercier A."/>
            <person name="Li F."/>
            <person name="Yang H."/>
            <person name="Xiang J."/>
        </authorList>
    </citation>
    <scope>NUCLEOTIDE SEQUENCE [LARGE SCALE GENOMIC DNA]</scope>
    <source>
        <strain evidence="9">Shaxun</strain>
        <tissue evidence="9">Muscle</tissue>
    </source>
</reference>
<dbReference type="EMBL" id="MRZV01000608">
    <property type="protein sequence ID" value="PIK46990.1"/>
    <property type="molecule type" value="Genomic_DNA"/>
</dbReference>
<dbReference type="PANTHER" id="PTHR43205">
    <property type="entry name" value="PROSTAGLANDIN REDUCTASE"/>
    <property type="match status" value="1"/>
</dbReference>
<feature type="domain" description="Oxidoreductase N-terminal" evidence="8">
    <location>
        <begin position="5"/>
        <end position="105"/>
    </location>
</feature>
<dbReference type="Gene3D" id="3.90.180.10">
    <property type="entry name" value="Medium-chain alcohol dehydrogenases, catalytic domain"/>
    <property type="match status" value="1"/>
</dbReference>
<dbReference type="GO" id="GO:0047522">
    <property type="term" value="F:15-oxoprostaglandin 13-reductase [NAD(P)+] activity"/>
    <property type="evidence" value="ECO:0007669"/>
    <property type="project" value="UniProtKB-EC"/>
</dbReference>
<dbReference type="Proteomes" id="UP000230750">
    <property type="component" value="Unassembled WGS sequence"/>
</dbReference>